<evidence type="ECO:0000313" key="1">
    <source>
        <dbReference type="EMBL" id="WOL17927.1"/>
    </source>
</evidence>
<dbReference type="Proteomes" id="UP001327560">
    <property type="component" value="Chromosome 8"/>
</dbReference>
<gene>
    <name evidence="1" type="ORF">Cni_G26720</name>
</gene>
<proteinExistence type="predicted"/>
<keyword evidence="2" id="KW-1185">Reference proteome</keyword>
<sequence length="94" mass="11173">MLRNHQHPLFRHAEFHEDRICAEEDYYTNVSRTRAERPHSRNVNSVHKHKRACEAEDRFQTVTYQVSETIYEESVDTDAGEFIMRKHLVVTNSA</sequence>
<name>A0AAQ3L6Q3_9LILI</name>
<dbReference type="AlphaFoldDB" id="A0AAQ3L6Q3"/>
<protein>
    <submittedName>
        <fullName evidence="1">Uncharacterized protein</fullName>
    </submittedName>
</protein>
<organism evidence="1 2">
    <name type="scientific">Canna indica</name>
    <name type="common">Indian-shot</name>
    <dbReference type="NCBI Taxonomy" id="4628"/>
    <lineage>
        <taxon>Eukaryota</taxon>
        <taxon>Viridiplantae</taxon>
        <taxon>Streptophyta</taxon>
        <taxon>Embryophyta</taxon>
        <taxon>Tracheophyta</taxon>
        <taxon>Spermatophyta</taxon>
        <taxon>Magnoliopsida</taxon>
        <taxon>Liliopsida</taxon>
        <taxon>Zingiberales</taxon>
        <taxon>Cannaceae</taxon>
        <taxon>Canna</taxon>
    </lineage>
</organism>
<reference evidence="1 2" key="1">
    <citation type="submission" date="2023-10" db="EMBL/GenBank/DDBJ databases">
        <title>Chromosome-scale genome assembly provides insights into flower coloration mechanisms of Canna indica.</title>
        <authorList>
            <person name="Li C."/>
        </authorList>
    </citation>
    <scope>NUCLEOTIDE SEQUENCE [LARGE SCALE GENOMIC DNA]</scope>
    <source>
        <tissue evidence="1">Flower</tissue>
    </source>
</reference>
<evidence type="ECO:0000313" key="2">
    <source>
        <dbReference type="Proteomes" id="UP001327560"/>
    </source>
</evidence>
<dbReference type="EMBL" id="CP136897">
    <property type="protein sequence ID" value="WOL17927.1"/>
    <property type="molecule type" value="Genomic_DNA"/>
</dbReference>
<accession>A0AAQ3L6Q3</accession>